<protein>
    <recommendedName>
        <fullName evidence="2">DUF7137 domain-containing protein</fullName>
    </recommendedName>
</protein>
<evidence type="ECO:0000313" key="4">
    <source>
        <dbReference type="EMBL" id="ORX96863.1"/>
    </source>
</evidence>
<dbReference type="AlphaFoldDB" id="A0A1Y1WDX7"/>
<dbReference type="PANTHER" id="PTHR42028">
    <property type="entry name" value="CHROMOSOME 1, WHOLE GENOME SHOTGUN SEQUENCE"/>
    <property type="match status" value="1"/>
</dbReference>
<accession>A0A1Y1WDX7</accession>
<feature type="domain" description="DUF7137" evidence="2">
    <location>
        <begin position="79"/>
        <end position="198"/>
    </location>
</feature>
<dbReference type="STRING" id="1314790.A0A1Y1WDX7"/>
<evidence type="ECO:0000313" key="5">
    <source>
        <dbReference type="Proteomes" id="UP000193498"/>
    </source>
</evidence>
<evidence type="ECO:0000256" key="1">
    <source>
        <dbReference type="SAM" id="MobiDB-lite"/>
    </source>
</evidence>
<dbReference type="EMBL" id="MCFE01000144">
    <property type="protein sequence ID" value="ORX96863.1"/>
    <property type="molecule type" value="Genomic_DNA"/>
</dbReference>
<dbReference type="Proteomes" id="UP000193498">
    <property type="component" value="Unassembled WGS sequence"/>
</dbReference>
<keyword evidence="5" id="KW-1185">Reference proteome</keyword>
<feature type="compositionally biased region" description="Polar residues" evidence="1">
    <location>
        <begin position="64"/>
        <end position="78"/>
    </location>
</feature>
<dbReference type="PANTHER" id="PTHR42028:SF1">
    <property type="entry name" value="YALI0E30657P"/>
    <property type="match status" value="1"/>
</dbReference>
<organism evidence="3 5">
    <name type="scientific">Basidiobolus meristosporus CBS 931.73</name>
    <dbReference type="NCBI Taxonomy" id="1314790"/>
    <lineage>
        <taxon>Eukaryota</taxon>
        <taxon>Fungi</taxon>
        <taxon>Fungi incertae sedis</taxon>
        <taxon>Zoopagomycota</taxon>
        <taxon>Entomophthoromycotina</taxon>
        <taxon>Basidiobolomycetes</taxon>
        <taxon>Basidiobolales</taxon>
        <taxon>Basidiobolaceae</taxon>
        <taxon>Basidiobolus</taxon>
    </lineage>
</organism>
<dbReference type="EMBL" id="MCFE01001068">
    <property type="protein sequence ID" value="ORX71723.1"/>
    <property type="molecule type" value="Genomic_DNA"/>
</dbReference>
<feature type="region of interest" description="Disordered" evidence="1">
    <location>
        <begin position="1"/>
        <end position="80"/>
    </location>
</feature>
<gene>
    <name evidence="4" type="ORF">K493DRAFT_314301</name>
    <name evidence="3" type="ORF">K493DRAFT_321773</name>
</gene>
<dbReference type="InParanoid" id="A0A1Y1WDX7"/>
<dbReference type="OrthoDB" id="2435509at2759"/>
<feature type="compositionally biased region" description="Low complexity" evidence="1">
    <location>
        <begin position="7"/>
        <end position="58"/>
    </location>
</feature>
<dbReference type="Pfam" id="PF23585">
    <property type="entry name" value="DUF7137"/>
    <property type="match status" value="1"/>
</dbReference>
<evidence type="ECO:0000259" key="2">
    <source>
        <dbReference type="Pfam" id="PF23585"/>
    </source>
</evidence>
<reference evidence="3 5" key="1">
    <citation type="submission" date="2016-07" db="EMBL/GenBank/DDBJ databases">
        <title>Pervasive Adenine N6-methylation of Active Genes in Fungi.</title>
        <authorList>
            <consortium name="DOE Joint Genome Institute"/>
            <person name="Mondo S.J."/>
            <person name="Dannebaum R.O."/>
            <person name="Kuo R.C."/>
            <person name="Labutti K."/>
            <person name="Haridas S."/>
            <person name="Kuo A."/>
            <person name="Salamov A."/>
            <person name="Ahrendt S.R."/>
            <person name="Lipzen A."/>
            <person name="Sullivan W."/>
            <person name="Andreopoulos W.B."/>
            <person name="Clum A."/>
            <person name="Lindquist E."/>
            <person name="Daum C."/>
            <person name="Ramamoorthy G.K."/>
            <person name="Gryganskyi A."/>
            <person name="Culley D."/>
            <person name="Magnuson J.K."/>
            <person name="James T.Y."/>
            <person name="O'Malley M.A."/>
            <person name="Stajich J.E."/>
            <person name="Spatafora J.W."/>
            <person name="Visel A."/>
            <person name="Grigoriev I.V."/>
        </authorList>
    </citation>
    <scope>NUCLEOTIDE SEQUENCE [LARGE SCALE GENOMIC DNA]</scope>
    <source>
        <strain evidence="3 5">CBS 931.73</strain>
    </source>
</reference>
<proteinExistence type="predicted"/>
<comment type="caution">
    <text evidence="3">The sequence shown here is derived from an EMBL/GenBank/DDBJ whole genome shotgun (WGS) entry which is preliminary data.</text>
</comment>
<name>A0A1Y1WDX7_9FUNG</name>
<dbReference type="InterPro" id="IPR055561">
    <property type="entry name" value="DUF7137"/>
</dbReference>
<sequence>MWGQVGASSSTSATTSATTSNPPPTSSNTGSPSPTPSSTSSISSNNTSSSDSPSSTSSGLGSVETGSGNNDTSDSTNGYPGRLTMIEPHVVWQQLVLLPIGRNITFKWDYNNDLKVQPKKLSITLQLPGSRNQYPLALNISGDTKEWVWDTNEWSQSNPPLVQGIGYELHIFDQRGETAHYEPGHLLPYTLPFHMYKFNSQPIPPSELSSAISLSGSISTLVLCMLMLFLL</sequence>
<evidence type="ECO:0000313" key="3">
    <source>
        <dbReference type="EMBL" id="ORX71723.1"/>
    </source>
</evidence>